<evidence type="ECO:0000313" key="1">
    <source>
        <dbReference type="EMBL" id="MBB6214014.1"/>
    </source>
</evidence>
<organism evidence="1 2">
    <name type="scientific">Anaerosolibacter carboniphilus</name>
    <dbReference type="NCBI Taxonomy" id="1417629"/>
    <lineage>
        <taxon>Bacteria</taxon>
        <taxon>Bacillati</taxon>
        <taxon>Bacillota</taxon>
        <taxon>Clostridia</taxon>
        <taxon>Peptostreptococcales</taxon>
        <taxon>Thermotaleaceae</taxon>
        <taxon>Anaerosolibacter</taxon>
    </lineage>
</organism>
<name>A0A841KJH1_9FIRM</name>
<proteinExistence type="predicted"/>
<dbReference type="RefSeq" id="WP_184307046.1">
    <property type="nucleotide sequence ID" value="NZ_JACHEN010000001.1"/>
</dbReference>
<evidence type="ECO:0000313" key="2">
    <source>
        <dbReference type="Proteomes" id="UP000579281"/>
    </source>
</evidence>
<reference evidence="1 2" key="1">
    <citation type="submission" date="2020-08" db="EMBL/GenBank/DDBJ databases">
        <title>Genomic Encyclopedia of Type Strains, Phase IV (KMG-IV): sequencing the most valuable type-strain genomes for metagenomic binning, comparative biology and taxonomic classification.</title>
        <authorList>
            <person name="Goeker M."/>
        </authorList>
    </citation>
    <scope>NUCLEOTIDE SEQUENCE [LARGE SCALE GENOMIC DNA]</scope>
    <source>
        <strain evidence="1 2">DSM 103526</strain>
    </source>
</reference>
<dbReference type="EMBL" id="JACHEN010000001">
    <property type="protein sequence ID" value="MBB6214014.1"/>
    <property type="molecule type" value="Genomic_DNA"/>
</dbReference>
<accession>A0A841KJH1</accession>
<sequence length="169" mass="20285">MKRFYILVAMIMLLIYLGMTMNIQSLYPDQDQLANMYLRAKEDEAYFMEIKKEIWNILEVQTSNTIKKNLNGYMKNIAKVYRDDKTRDYALLKEALQNEWREYSYQQLNYKVDIYYPTPDGIWVRALKVYSLEKDNAIIGHGKEVEDLLFIREKGRWKIKTSKKISELI</sequence>
<dbReference type="AlphaFoldDB" id="A0A841KJH1"/>
<keyword evidence="2" id="KW-1185">Reference proteome</keyword>
<gene>
    <name evidence="1" type="ORF">HNQ80_000083</name>
</gene>
<evidence type="ECO:0008006" key="3">
    <source>
        <dbReference type="Google" id="ProtNLM"/>
    </source>
</evidence>
<protein>
    <recommendedName>
        <fullName evidence="3">DUF4829 domain-containing protein</fullName>
    </recommendedName>
</protein>
<dbReference type="Proteomes" id="UP000579281">
    <property type="component" value="Unassembled WGS sequence"/>
</dbReference>
<comment type="caution">
    <text evidence="1">The sequence shown here is derived from an EMBL/GenBank/DDBJ whole genome shotgun (WGS) entry which is preliminary data.</text>
</comment>